<reference evidence="21" key="1">
    <citation type="submission" date="2010-06" db="EMBL/GenBank/DDBJ databases">
        <title>Molecular phylogeny and functional genomics of beta-galactoside alpha2,6-sialyltransferases to explain ubiquitous expression of st6gal1 gene in Amniotes.</title>
        <authorList>
            <person name="Petit D."/>
            <person name="Mir A.M."/>
            <person name="Petit J.M."/>
            <person name="Thisse C."/>
            <person name="Delannoy P."/>
            <person name="Oriol R."/>
            <person name="Thisse B."/>
            <person name="Harduin-Lepers A."/>
        </authorList>
    </citation>
    <scope>NUCLEOTIDE SEQUENCE</scope>
</reference>
<dbReference type="Pfam" id="PF00777">
    <property type="entry name" value="Glyco_transf_29"/>
    <property type="match status" value="1"/>
</dbReference>
<dbReference type="GO" id="GO:0032580">
    <property type="term" value="C:Golgi cisterna membrane"/>
    <property type="evidence" value="ECO:0007669"/>
    <property type="project" value="UniProtKB-SubCell"/>
</dbReference>
<evidence type="ECO:0000256" key="19">
    <source>
        <dbReference type="ARBA" id="ARBA00076676"/>
    </source>
</evidence>
<comment type="pathway">
    <text evidence="3">Protein modification; protein glycosylation.</text>
</comment>
<comment type="similarity">
    <text evidence="4">Belongs to the glycosyltransferase 29 family.</text>
</comment>
<dbReference type="GO" id="GO:0097503">
    <property type="term" value="P:sialylation"/>
    <property type="evidence" value="ECO:0007669"/>
    <property type="project" value="TreeGrafter"/>
</dbReference>
<dbReference type="GO" id="GO:0005576">
    <property type="term" value="C:extracellular region"/>
    <property type="evidence" value="ECO:0007669"/>
    <property type="project" value="UniProtKB-SubCell"/>
</dbReference>
<comment type="catalytic activity">
    <reaction evidence="15">
        <text>a beta-D-galactoside + CMP-N-acetyl-beta-neuraminate = an N-acetyl-alpha-neuraminyl-(2-&gt;6)-beta-D-galactosyl derivative + CMP + H(+)</text>
        <dbReference type="Rhea" id="RHEA:52104"/>
        <dbReference type="ChEBI" id="CHEBI:15378"/>
        <dbReference type="ChEBI" id="CHEBI:28034"/>
        <dbReference type="ChEBI" id="CHEBI:57812"/>
        <dbReference type="ChEBI" id="CHEBI:60377"/>
        <dbReference type="ChEBI" id="CHEBI:136398"/>
        <dbReference type="EC" id="2.4.3.1"/>
    </reaction>
</comment>
<evidence type="ECO:0000256" key="15">
    <source>
        <dbReference type="ARBA" id="ARBA00034249"/>
    </source>
</evidence>
<evidence type="ECO:0000256" key="8">
    <source>
        <dbReference type="ARBA" id="ARBA00022692"/>
    </source>
</evidence>
<gene>
    <name evidence="21" type="primary">st6gal1/2</name>
</gene>
<evidence type="ECO:0000256" key="3">
    <source>
        <dbReference type="ARBA" id="ARBA00004922"/>
    </source>
</evidence>
<sequence length="434" mass="49222">MNFLGVFLFLFLVLLSTGTLSYLYIIWTTYWQRVAKGLSGGDDGSSSHGSIVRIKFDETTGRFRVNDNGNNAYDSPGRVNTQGSELYELLDENYFLEESEEMNRLKGFEKQVISNLRRTFMDYGKKVLSGEMENRFKVRYNGRKGALLEIEGSSEELLCDMKKKVVLKIFQRGDLFFRSQQLDQYFMPEPLFSPKRTYNTCAIVTSAGSLINSELGPFIDSHDFVMRFNDAPTFGHEKDVGSKTSLRVVNSQILSRPEFGFLDPKNLYSHSPVLVWDPTNYNVSIGEWYSSPDKPFFETFFSKRLVKPEEALYLLHPGSLWSLWDWLQSHSKWPLVPNPPTSGFIGLALSAQQCKVIRVFEYIPSLRYSDKCHYYGSDPASEVGSGGPCTYGAWHPVSAEKLMALALNVGKKKDIYAHGYLTIPGLLSTHCPSS</sequence>
<proteinExistence type="evidence at transcript level"/>
<evidence type="ECO:0000256" key="10">
    <source>
        <dbReference type="ARBA" id="ARBA00022989"/>
    </source>
</evidence>
<dbReference type="EMBL" id="FN996992">
    <property type="protein sequence ID" value="CBQ74117.1"/>
    <property type="molecule type" value="mRNA"/>
</dbReference>
<evidence type="ECO:0000256" key="1">
    <source>
        <dbReference type="ARBA" id="ARBA00004447"/>
    </source>
</evidence>
<dbReference type="AlphaFoldDB" id="E4ZFI4"/>
<keyword evidence="7 21" id="KW-0808">Transferase</keyword>
<dbReference type="InterPro" id="IPR001675">
    <property type="entry name" value="Glyco_trans_29"/>
</dbReference>
<evidence type="ECO:0000256" key="11">
    <source>
        <dbReference type="ARBA" id="ARBA00023034"/>
    </source>
</evidence>
<accession>E4ZFI4</accession>
<evidence type="ECO:0000256" key="18">
    <source>
        <dbReference type="ARBA" id="ARBA00076526"/>
    </source>
</evidence>
<evidence type="ECO:0000313" key="21">
    <source>
        <dbReference type="EMBL" id="CBQ74117.1"/>
    </source>
</evidence>
<keyword evidence="13" id="KW-1015">Disulfide bond</keyword>
<dbReference type="PANTHER" id="PTHR46059:SF1">
    <property type="entry name" value="BETA-GALACTOSIDE ALPHA-2,6-SIALYLTRANSFERASE"/>
    <property type="match status" value="1"/>
</dbReference>
<keyword evidence="10" id="KW-1133">Transmembrane helix</keyword>
<evidence type="ECO:0000256" key="2">
    <source>
        <dbReference type="ARBA" id="ARBA00004613"/>
    </source>
</evidence>
<keyword evidence="8" id="KW-0812">Transmembrane</keyword>
<evidence type="ECO:0000256" key="12">
    <source>
        <dbReference type="ARBA" id="ARBA00023136"/>
    </source>
</evidence>
<dbReference type="Gene3D" id="3.90.1480.20">
    <property type="entry name" value="Glycosyl transferase family 29"/>
    <property type="match status" value="1"/>
</dbReference>
<dbReference type="FunFam" id="3.90.1480.20:FF:000012">
    <property type="entry name" value="ST6 beta-galactoside alpha-2,6-sialyltransferase 1"/>
    <property type="match status" value="1"/>
</dbReference>
<dbReference type="PANTHER" id="PTHR46059">
    <property type="entry name" value="BETA-GALACTOSIDE ALPHA-2,6-SIALYLTRANSFERASE"/>
    <property type="match status" value="1"/>
</dbReference>
<dbReference type="EC" id="2.4.3.1" evidence="16"/>
<dbReference type="CAZy" id="GT29">
    <property type="family name" value="Glycosyltransferase Family 29"/>
</dbReference>
<name>E4ZFI4_CALRO</name>
<keyword evidence="9" id="KW-0735">Signal-anchor</keyword>
<evidence type="ECO:0000256" key="16">
    <source>
        <dbReference type="ARBA" id="ARBA00034329"/>
    </source>
</evidence>
<evidence type="ECO:0000256" key="13">
    <source>
        <dbReference type="ARBA" id="ARBA00023157"/>
    </source>
</evidence>
<evidence type="ECO:0000256" key="14">
    <source>
        <dbReference type="ARBA" id="ARBA00023180"/>
    </source>
</evidence>
<evidence type="ECO:0000256" key="5">
    <source>
        <dbReference type="ARBA" id="ARBA00022525"/>
    </source>
</evidence>
<evidence type="ECO:0000256" key="17">
    <source>
        <dbReference type="ARBA" id="ARBA00069321"/>
    </source>
</evidence>
<evidence type="ECO:0000256" key="6">
    <source>
        <dbReference type="ARBA" id="ARBA00022676"/>
    </source>
</evidence>
<evidence type="ECO:0000256" key="7">
    <source>
        <dbReference type="ARBA" id="ARBA00022679"/>
    </source>
</evidence>
<dbReference type="GO" id="GO:0003835">
    <property type="term" value="F:beta-galactoside alpha-2,6-sialyltransferase activity"/>
    <property type="evidence" value="ECO:0007669"/>
    <property type="project" value="UniProtKB-EC"/>
</dbReference>
<organism evidence="21">
    <name type="scientific">Caligus rogercresseyi</name>
    <name type="common">Sea louse</name>
    <dbReference type="NCBI Taxonomy" id="217165"/>
    <lineage>
        <taxon>Eukaryota</taxon>
        <taxon>Metazoa</taxon>
        <taxon>Ecdysozoa</taxon>
        <taxon>Arthropoda</taxon>
        <taxon>Crustacea</taxon>
        <taxon>Multicrustacea</taxon>
        <taxon>Hexanauplia</taxon>
        <taxon>Copepoda</taxon>
        <taxon>Siphonostomatoida</taxon>
        <taxon>Caligidae</taxon>
        <taxon>Caligus</taxon>
    </lineage>
</organism>
<keyword evidence="5" id="KW-0964">Secreted</keyword>
<dbReference type="InterPro" id="IPR038578">
    <property type="entry name" value="GT29-like_sf"/>
</dbReference>
<comment type="subcellular location">
    <subcellularLocation>
        <location evidence="1">Golgi apparatus</location>
        <location evidence="1">Golgi stack membrane</location>
        <topology evidence="1">Single-pass type II membrane protein</topology>
    </subcellularLocation>
    <subcellularLocation>
        <location evidence="2">Secreted</location>
    </subcellularLocation>
</comment>
<keyword evidence="12" id="KW-0472">Membrane</keyword>
<evidence type="ECO:0000256" key="20">
    <source>
        <dbReference type="ARBA" id="ARBA00080062"/>
    </source>
</evidence>
<keyword evidence="11" id="KW-0333">Golgi apparatus</keyword>
<keyword evidence="6 21" id="KW-0328">Glycosyltransferase</keyword>
<keyword evidence="14" id="KW-0325">Glycoprotein</keyword>
<evidence type="ECO:0000256" key="9">
    <source>
        <dbReference type="ARBA" id="ARBA00022968"/>
    </source>
</evidence>
<dbReference type="CDD" id="cd23968">
    <property type="entry name" value="GT29_ST6GAL1_2"/>
    <property type="match status" value="1"/>
</dbReference>
<evidence type="ECO:0000256" key="4">
    <source>
        <dbReference type="ARBA" id="ARBA00006003"/>
    </source>
</evidence>
<protein>
    <recommendedName>
        <fullName evidence="17">Beta-galactoside alpha-2,6-sialyltransferase 1</fullName>
        <ecNumber evidence="16">2.4.3.1</ecNumber>
    </recommendedName>
    <alternativeName>
        <fullName evidence="20">CMP-N-acetylneuraminate-beta-galactosamide-alpha-2,6-sialyltransferase 1</fullName>
    </alternativeName>
    <alternativeName>
        <fullName evidence="19">ST6Gal I</fullName>
    </alternativeName>
    <alternativeName>
        <fullName evidence="18">Sialyltransferase 1</fullName>
    </alternativeName>
</protein>